<evidence type="ECO:0000256" key="3">
    <source>
        <dbReference type="ARBA" id="ARBA00023125"/>
    </source>
</evidence>
<evidence type="ECO:0000256" key="1">
    <source>
        <dbReference type="ARBA" id="ARBA00022491"/>
    </source>
</evidence>
<dbReference type="PANTHER" id="PTHR30204">
    <property type="entry name" value="REDOX-CYCLING DRUG-SENSING TRANSCRIPTIONAL ACTIVATOR SOXR"/>
    <property type="match status" value="1"/>
</dbReference>
<evidence type="ECO:0000313" key="7">
    <source>
        <dbReference type="Proteomes" id="UP001597506"/>
    </source>
</evidence>
<dbReference type="Pfam" id="PF13411">
    <property type="entry name" value="MerR_1"/>
    <property type="match status" value="1"/>
</dbReference>
<keyword evidence="3" id="KW-0238">DNA-binding</keyword>
<proteinExistence type="predicted"/>
<evidence type="ECO:0000256" key="4">
    <source>
        <dbReference type="ARBA" id="ARBA00023163"/>
    </source>
</evidence>
<evidence type="ECO:0000256" key="2">
    <source>
        <dbReference type="ARBA" id="ARBA00023015"/>
    </source>
</evidence>
<reference evidence="7" key="1">
    <citation type="journal article" date="2019" name="Int. J. Syst. Evol. Microbiol.">
        <title>The Global Catalogue of Microorganisms (GCM) 10K type strain sequencing project: providing services to taxonomists for standard genome sequencing and annotation.</title>
        <authorList>
            <consortium name="The Broad Institute Genomics Platform"/>
            <consortium name="The Broad Institute Genome Sequencing Center for Infectious Disease"/>
            <person name="Wu L."/>
            <person name="Ma J."/>
        </authorList>
    </citation>
    <scope>NUCLEOTIDE SEQUENCE [LARGE SCALE GENOMIC DNA]</scope>
    <source>
        <strain evidence="7">KCTC 3913</strain>
    </source>
</reference>
<keyword evidence="4" id="KW-0804">Transcription</keyword>
<feature type="domain" description="HTH merR-type" evidence="5">
    <location>
        <begin position="12"/>
        <end position="80"/>
    </location>
</feature>
<keyword evidence="1" id="KW-0678">Repressor</keyword>
<organism evidence="6 7">
    <name type="scientific">Bacillus seohaeanensis</name>
    <dbReference type="NCBI Taxonomy" id="284580"/>
    <lineage>
        <taxon>Bacteria</taxon>
        <taxon>Bacillati</taxon>
        <taxon>Bacillota</taxon>
        <taxon>Bacilli</taxon>
        <taxon>Bacillales</taxon>
        <taxon>Bacillaceae</taxon>
        <taxon>Bacillus</taxon>
    </lineage>
</organism>
<dbReference type="Proteomes" id="UP001597506">
    <property type="component" value="Unassembled WGS sequence"/>
</dbReference>
<evidence type="ECO:0000259" key="5">
    <source>
        <dbReference type="PROSITE" id="PS50937"/>
    </source>
</evidence>
<evidence type="ECO:0000313" key="6">
    <source>
        <dbReference type="EMBL" id="MFD2679390.1"/>
    </source>
</evidence>
<comment type="caution">
    <text evidence="6">The sequence shown here is derived from an EMBL/GenBank/DDBJ whole genome shotgun (WGS) entry which is preliminary data.</text>
</comment>
<dbReference type="SMART" id="SM00422">
    <property type="entry name" value="HTH_MERR"/>
    <property type="match status" value="1"/>
</dbReference>
<dbReference type="InterPro" id="IPR047057">
    <property type="entry name" value="MerR_fam"/>
</dbReference>
<dbReference type="PANTHER" id="PTHR30204:SF65">
    <property type="entry name" value="HTH-TYPE TRANSCRIPTIONAL REGULATOR TNRA"/>
    <property type="match status" value="1"/>
</dbReference>
<dbReference type="SUPFAM" id="SSF46955">
    <property type="entry name" value="Putative DNA-binding domain"/>
    <property type="match status" value="1"/>
</dbReference>
<name>A0ABW5RM85_9BACI</name>
<keyword evidence="2" id="KW-0805">Transcription regulation</keyword>
<dbReference type="RefSeq" id="WP_071410780.1">
    <property type="nucleotide sequence ID" value="NZ_JBHUMF010000002.1"/>
</dbReference>
<dbReference type="InterPro" id="IPR009061">
    <property type="entry name" value="DNA-bd_dom_put_sf"/>
</dbReference>
<protein>
    <submittedName>
        <fullName evidence="6">MerR family transcriptional regulator</fullName>
    </submittedName>
</protein>
<dbReference type="PROSITE" id="PS50937">
    <property type="entry name" value="HTH_MERR_2"/>
    <property type="match status" value="1"/>
</dbReference>
<gene>
    <name evidence="6" type="ORF">ACFSUL_01355</name>
</gene>
<accession>A0ABW5RM85</accession>
<dbReference type="EMBL" id="JBHUMF010000002">
    <property type="protein sequence ID" value="MFD2679390.1"/>
    <property type="molecule type" value="Genomic_DNA"/>
</dbReference>
<dbReference type="InterPro" id="IPR000551">
    <property type="entry name" value="MerR-type_HTH_dom"/>
</dbReference>
<sequence length="106" mass="12321">MAKEISYKERKVISIGVVSELTGLSERQIRYYEQKKLLSPERSNKGYRKYSFLDVETLIEIANQREEGVPTGEIKEELEKKYKKGSKLHKKMISGQINAQFGTHKK</sequence>
<dbReference type="Gene3D" id="1.10.1660.10">
    <property type="match status" value="1"/>
</dbReference>
<keyword evidence="7" id="KW-1185">Reference proteome</keyword>